<feature type="domain" description="FAD-binding" evidence="5">
    <location>
        <begin position="75"/>
        <end position="384"/>
    </location>
</feature>
<evidence type="ECO:0000259" key="5">
    <source>
        <dbReference type="Pfam" id="PF01494"/>
    </source>
</evidence>
<dbReference type="EMBL" id="CP120628">
    <property type="protein sequence ID" value="WEW57688.1"/>
    <property type="molecule type" value="Genomic_DNA"/>
</dbReference>
<keyword evidence="3" id="KW-0560">Oxidoreductase</keyword>
<dbReference type="Proteomes" id="UP001219355">
    <property type="component" value="Chromosome 2"/>
</dbReference>
<dbReference type="GO" id="GO:0004497">
    <property type="term" value="F:monooxygenase activity"/>
    <property type="evidence" value="ECO:0007669"/>
    <property type="project" value="UniProtKB-KW"/>
</dbReference>
<evidence type="ECO:0000256" key="3">
    <source>
        <dbReference type="ARBA" id="ARBA00023002"/>
    </source>
</evidence>
<dbReference type="Gene3D" id="3.50.50.60">
    <property type="entry name" value="FAD/NAD(P)-binding domain"/>
    <property type="match status" value="1"/>
</dbReference>
<keyword evidence="7" id="KW-1185">Reference proteome</keyword>
<dbReference type="PANTHER" id="PTHR46972">
    <property type="entry name" value="MONOOXYGENASE ASQM-RELATED"/>
    <property type="match status" value="1"/>
</dbReference>
<accession>A0AAF0II53</accession>
<evidence type="ECO:0000313" key="6">
    <source>
        <dbReference type="EMBL" id="WEW57688.1"/>
    </source>
</evidence>
<keyword evidence="1" id="KW-0285">Flavoprotein</keyword>
<evidence type="ECO:0000256" key="4">
    <source>
        <dbReference type="ARBA" id="ARBA00023033"/>
    </source>
</evidence>
<evidence type="ECO:0000256" key="2">
    <source>
        <dbReference type="ARBA" id="ARBA00022827"/>
    </source>
</evidence>
<gene>
    <name evidence="6" type="ORF">PRK78_003155</name>
</gene>
<keyword evidence="2" id="KW-0274">FAD</keyword>
<proteinExistence type="predicted"/>
<evidence type="ECO:0000313" key="7">
    <source>
        <dbReference type="Proteomes" id="UP001219355"/>
    </source>
</evidence>
<dbReference type="AlphaFoldDB" id="A0AAF0II53"/>
<dbReference type="InterPro" id="IPR002938">
    <property type="entry name" value="FAD-bd"/>
</dbReference>
<name>A0AAF0II53_9EURO</name>
<dbReference type="GO" id="GO:0071949">
    <property type="term" value="F:FAD binding"/>
    <property type="evidence" value="ECO:0007669"/>
    <property type="project" value="InterPro"/>
</dbReference>
<dbReference type="Pfam" id="PF01494">
    <property type="entry name" value="FAD_binding_3"/>
    <property type="match status" value="1"/>
</dbReference>
<reference evidence="6" key="1">
    <citation type="submission" date="2023-03" db="EMBL/GenBank/DDBJ databases">
        <title>Emydomyces testavorans Genome Sequence.</title>
        <authorList>
            <person name="Hoyer L."/>
        </authorList>
    </citation>
    <scope>NUCLEOTIDE SEQUENCE</scope>
    <source>
        <strain evidence="6">16-2883</strain>
    </source>
</reference>
<organism evidence="6 7">
    <name type="scientific">Emydomyces testavorans</name>
    <dbReference type="NCBI Taxonomy" id="2070801"/>
    <lineage>
        <taxon>Eukaryota</taxon>
        <taxon>Fungi</taxon>
        <taxon>Dikarya</taxon>
        <taxon>Ascomycota</taxon>
        <taxon>Pezizomycotina</taxon>
        <taxon>Eurotiomycetes</taxon>
        <taxon>Eurotiomycetidae</taxon>
        <taxon>Onygenales</taxon>
        <taxon>Nannizziopsiaceae</taxon>
        <taxon>Emydomyces</taxon>
    </lineage>
</organism>
<dbReference type="SUPFAM" id="SSF51905">
    <property type="entry name" value="FAD/NAD(P)-binding domain"/>
    <property type="match status" value="1"/>
</dbReference>
<dbReference type="PANTHER" id="PTHR46972:SF1">
    <property type="entry name" value="FAD DEPENDENT OXIDOREDUCTASE DOMAIN-CONTAINING PROTEIN"/>
    <property type="match status" value="1"/>
</dbReference>
<evidence type="ECO:0000256" key="1">
    <source>
        <dbReference type="ARBA" id="ARBA00022630"/>
    </source>
</evidence>
<keyword evidence="4" id="KW-0503">Monooxygenase</keyword>
<protein>
    <recommendedName>
        <fullName evidence="5">FAD-binding domain-containing protein</fullName>
    </recommendedName>
</protein>
<sequence length="420" mass="45570">MESQSAASPLLLSGKRIAVIGAGIAGLAFVNSVQTQWPRDQPFPEIVIYERDDQEAIGREGYSISIRGDALSGGMQALQKMGLLDRVFSVSLTGSVSSEERGSFGLWDPDWNRLLEVNIPKSEAGQVELGMRIARDSFRRVLLDNLLENNSADIRWSTQCTKIEKVDGKVCLQLSNGETDTCDLVIACDGASSKARSCLRPDDNLSFAGPVVIIGTARFPEGQVPPPAHKDWGLVLGGNGTGLFVSPIDSKSAVWSVSYMPAEPRERINPPMPKEQSDSLLQEVMDRGSLFTEPFQTLVRATDPSTLRLFNAMDKQPFPHTHCAEIPVIFIGDSNHAMSPFAGNGANMALLDGWDLAEQLCQSQSLEAAVEAYDKASITRSQNAITASHWAISMAHATGIKLFGYGIALKLASLIMWMKG</sequence>
<dbReference type="PRINTS" id="PR00420">
    <property type="entry name" value="RNGMNOXGNASE"/>
</dbReference>
<dbReference type="InterPro" id="IPR036188">
    <property type="entry name" value="FAD/NAD-bd_sf"/>
</dbReference>